<sequence length="132" mass="15095">MQEDDKNMMSDVLGIRGTVSHDTYVGPRTVLGRNKYKLLRNKRRVWKRVQGWTCGLFSAGRREVLVKSILQAVPSYLMSIFRVPVSLCNELRSIVTHFGWCFSNGEMVKGSEMEEIASFTCLIKHLLQNKLG</sequence>
<dbReference type="OrthoDB" id="1166703at2759"/>
<proteinExistence type="predicted"/>
<evidence type="ECO:0000313" key="1">
    <source>
        <dbReference type="EMBL" id="PON34456.1"/>
    </source>
</evidence>
<name>A0A2P5AD64_PARAD</name>
<dbReference type="EMBL" id="JXTB01000658">
    <property type="protein sequence ID" value="PON34456.1"/>
    <property type="molecule type" value="Genomic_DNA"/>
</dbReference>
<protein>
    <submittedName>
        <fullName evidence="1">Uncharacterized protein</fullName>
    </submittedName>
</protein>
<dbReference type="PANTHER" id="PTHR33116:SF86">
    <property type="entry name" value="REVERSE TRANSCRIPTASE DOMAIN-CONTAINING PROTEIN"/>
    <property type="match status" value="1"/>
</dbReference>
<gene>
    <name evidence="1" type="ORF">PanWU01x14_344160</name>
</gene>
<accession>A0A2P5AD64</accession>
<dbReference type="PANTHER" id="PTHR33116">
    <property type="entry name" value="REVERSE TRANSCRIPTASE ZINC-BINDING DOMAIN-CONTAINING PROTEIN-RELATED-RELATED"/>
    <property type="match status" value="1"/>
</dbReference>
<reference evidence="2" key="1">
    <citation type="submission" date="2016-06" db="EMBL/GenBank/DDBJ databases">
        <title>Parallel loss of symbiosis genes in relatives of nitrogen-fixing non-legume Parasponia.</title>
        <authorList>
            <person name="Van Velzen R."/>
            <person name="Holmer R."/>
            <person name="Bu F."/>
            <person name="Rutten L."/>
            <person name="Van Zeijl A."/>
            <person name="Liu W."/>
            <person name="Santuari L."/>
            <person name="Cao Q."/>
            <person name="Sharma T."/>
            <person name="Shen D."/>
            <person name="Roswanjaya Y."/>
            <person name="Wardhani T."/>
            <person name="Kalhor M.S."/>
            <person name="Jansen J."/>
            <person name="Van den Hoogen J."/>
            <person name="Gungor B."/>
            <person name="Hartog M."/>
            <person name="Hontelez J."/>
            <person name="Verver J."/>
            <person name="Yang W.-C."/>
            <person name="Schijlen E."/>
            <person name="Repin R."/>
            <person name="Schilthuizen M."/>
            <person name="Schranz E."/>
            <person name="Heidstra R."/>
            <person name="Miyata K."/>
            <person name="Fedorova E."/>
            <person name="Kohlen W."/>
            <person name="Bisseling T."/>
            <person name="Smit S."/>
            <person name="Geurts R."/>
        </authorList>
    </citation>
    <scope>NUCLEOTIDE SEQUENCE [LARGE SCALE GENOMIC DNA]</scope>
    <source>
        <strain evidence="2">cv. WU1-14</strain>
    </source>
</reference>
<feature type="non-terminal residue" evidence="1">
    <location>
        <position position="132"/>
    </location>
</feature>
<dbReference type="STRING" id="3476.A0A2P5AD64"/>
<keyword evidence="2" id="KW-1185">Reference proteome</keyword>
<comment type="caution">
    <text evidence="1">The sequence shown here is derived from an EMBL/GenBank/DDBJ whole genome shotgun (WGS) entry which is preliminary data.</text>
</comment>
<organism evidence="1 2">
    <name type="scientific">Parasponia andersonii</name>
    <name type="common">Sponia andersonii</name>
    <dbReference type="NCBI Taxonomy" id="3476"/>
    <lineage>
        <taxon>Eukaryota</taxon>
        <taxon>Viridiplantae</taxon>
        <taxon>Streptophyta</taxon>
        <taxon>Embryophyta</taxon>
        <taxon>Tracheophyta</taxon>
        <taxon>Spermatophyta</taxon>
        <taxon>Magnoliopsida</taxon>
        <taxon>eudicotyledons</taxon>
        <taxon>Gunneridae</taxon>
        <taxon>Pentapetalae</taxon>
        <taxon>rosids</taxon>
        <taxon>fabids</taxon>
        <taxon>Rosales</taxon>
        <taxon>Cannabaceae</taxon>
        <taxon>Parasponia</taxon>
    </lineage>
</organism>
<dbReference type="Proteomes" id="UP000237105">
    <property type="component" value="Unassembled WGS sequence"/>
</dbReference>
<dbReference type="AlphaFoldDB" id="A0A2P5AD64"/>
<evidence type="ECO:0000313" key="2">
    <source>
        <dbReference type="Proteomes" id="UP000237105"/>
    </source>
</evidence>